<evidence type="ECO:0000313" key="1">
    <source>
        <dbReference type="EMBL" id="MBK1697376.1"/>
    </source>
</evidence>
<dbReference type="GO" id="GO:0008671">
    <property type="term" value="F:2-dehydro-3-deoxygalactonokinase activity"/>
    <property type="evidence" value="ECO:0007669"/>
    <property type="project" value="InterPro"/>
</dbReference>
<dbReference type="GO" id="GO:0034194">
    <property type="term" value="P:D-galactonate catabolic process"/>
    <property type="evidence" value="ECO:0007669"/>
    <property type="project" value="InterPro"/>
</dbReference>
<proteinExistence type="predicted"/>
<evidence type="ECO:0000313" key="2">
    <source>
        <dbReference type="Proteomes" id="UP000778970"/>
    </source>
</evidence>
<reference evidence="1" key="1">
    <citation type="submission" date="2017-08" db="EMBL/GenBank/DDBJ databases">
        <authorList>
            <person name="Imhoff J.F."/>
            <person name="Rahn T."/>
            <person name="Kuenzel S."/>
            <person name="Neulinger S.C."/>
        </authorList>
    </citation>
    <scope>NUCLEOTIDE SEQUENCE</scope>
    <source>
        <strain evidence="1">DSM 9154</strain>
    </source>
</reference>
<gene>
    <name evidence="1" type="ORF">CKO21_08955</name>
</gene>
<protein>
    <recommendedName>
        <fullName evidence="3">2-dehydro-3-deoxygalactonokinase</fullName>
    </recommendedName>
</protein>
<dbReference type="AlphaFoldDB" id="A0A934V093"/>
<dbReference type="CDD" id="cd24012">
    <property type="entry name" value="ASKHA_NBD_KDGal-kinase"/>
    <property type="match status" value="1"/>
</dbReference>
<dbReference type="Gene3D" id="3.30.420.310">
    <property type="entry name" value="2-keto-3-deoxy-galactonokinase, C-terminal domain"/>
    <property type="match status" value="1"/>
</dbReference>
<dbReference type="Proteomes" id="UP000778970">
    <property type="component" value="Unassembled WGS sequence"/>
</dbReference>
<dbReference type="Pfam" id="PF05035">
    <property type="entry name" value="DGOK"/>
    <property type="match status" value="1"/>
</dbReference>
<sequence length="324" mass="34234">MQCRGDDPAREDAPVSAASTTALIAVDWGTTALRAYRLTASGDVIETRRSGDGILSVDGAFAAALTRHVEDWTADGAVPVLLSGMIGSRQGWHETPYLTCPCSLQQLADALVPLDHPRLDVRVVPGLADHRDGRDDVMRGEEVQVFGALAEAETGHFLLPGTHSKWVRVRDRRIVEIRTYMTGEIYAACRNHTILGRLMDEGGWCESSFRRGVADGAADGTPGALLGRLFGVRTAGLFDRLAAGELPDYLSGLLIGAELADAAGDGSEPVTIVGDSGLVERYRTAADTLSIACSLGESDASVGAYIAIARMAGLLGQSGSRRGV</sequence>
<organism evidence="1 2">
    <name type="scientific">Rhodovibrio salinarum</name>
    <dbReference type="NCBI Taxonomy" id="1087"/>
    <lineage>
        <taxon>Bacteria</taxon>
        <taxon>Pseudomonadati</taxon>
        <taxon>Pseudomonadota</taxon>
        <taxon>Alphaproteobacteria</taxon>
        <taxon>Rhodospirillales</taxon>
        <taxon>Rhodovibrionaceae</taxon>
        <taxon>Rhodovibrio</taxon>
    </lineage>
</organism>
<keyword evidence="2" id="KW-1185">Reference proteome</keyword>
<dbReference type="EMBL" id="NRRE01000023">
    <property type="protein sequence ID" value="MBK1697376.1"/>
    <property type="molecule type" value="Genomic_DNA"/>
</dbReference>
<evidence type="ECO:0008006" key="3">
    <source>
        <dbReference type="Google" id="ProtNLM"/>
    </source>
</evidence>
<dbReference type="InterPro" id="IPR042257">
    <property type="entry name" value="DGOK_C"/>
</dbReference>
<dbReference type="InterPro" id="IPR042258">
    <property type="entry name" value="DGOK_N"/>
</dbReference>
<name>A0A934V093_9PROT</name>
<comment type="caution">
    <text evidence="1">The sequence shown here is derived from an EMBL/GenBank/DDBJ whole genome shotgun (WGS) entry which is preliminary data.</text>
</comment>
<dbReference type="InterPro" id="IPR007729">
    <property type="entry name" value="DGOK"/>
</dbReference>
<dbReference type="Gene3D" id="3.30.420.300">
    <property type="entry name" value="2-keto-3-deoxy-galactonokinase, substrate binding domain"/>
    <property type="match status" value="1"/>
</dbReference>
<accession>A0A934V093</accession>
<reference evidence="1" key="2">
    <citation type="journal article" date="2020" name="Microorganisms">
        <title>Osmotic Adaptation and Compatible Solute Biosynthesis of Phototrophic Bacteria as Revealed from Genome Analyses.</title>
        <authorList>
            <person name="Imhoff J.F."/>
            <person name="Rahn T."/>
            <person name="Kunzel S."/>
            <person name="Keller A."/>
            <person name="Neulinger S.C."/>
        </authorList>
    </citation>
    <scope>NUCLEOTIDE SEQUENCE</scope>
    <source>
        <strain evidence="1">DSM 9154</strain>
    </source>
</reference>